<proteinExistence type="predicted"/>
<dbReference type="PROSITE" id="PS51635">
    <property type="entry name" value="PNPLA"/>
    <property type="match status" value="1"/>
</dbReference>
<dbReference type="GO" id="GO:0016020">
    <property type="term" value="C:membrane"/>
    <property type="evidence" value="ECO:0007669"/>
    <property type="project" value="TreeGrafter"/>
</dbReference>
<gene>
    <name evidence="5" type="ORF">P43SY_001254</name>
</gene>
<evidence type="ECO:0000313" key="5">
    <source>
        <dbReference type="EMBL" id="KAJ0393493.1"/>
    </source>
</evidence>
<evidence type="ECO:0000259" key="4">
    <source>
        <dbReference type="PROSITE" id="PS51635"/>
    </source>
</evidence>
<feature type="domain" description="PNPLA" evidence="4">
    <location>
        <begin position="72"/>
        <end position="242"/>
    </location>
</feature>
<feature type="short sequence motif" description="GXSXG" evidence="2">
    <location>
        <begin position="104"/>
        <end position="108"/>
    </location>
</feature>
<dbReference type="AlphaFoldDB" id="A0AAD5Q6C6"/>
<dbReference type="GO" id="GO:0005737">
    <property type="term" value="C:cytoplasm"/>
    <property type="evidence" value="ECO:0007669"/>
    <property type="project" value="TreeGrafter"/>
</dbReference>
<organism evidence="5 6">
    <name type="scientific">Pythium insidiosum</name>
    <name type="common">Pythiosis disease agent</name>
    <dbReference type="NCBI Taxonomy" id="114742"/>
    <lineage>
        <taxon>Eukaryota</taxon>
        <taxon>Sar</taxon>
        <taxon>Stramenopiles</taxon>
        <taxon>Oomycota</taxon>
        <taxon>Peronosporomycetes</taxon>
        <taxon>Pythiales</taxon>
        <taxon>Pythiaceae</taxon>
        <taxon>Pythium</taxon>
    </lineage>
</organism>
<dbReference type="GO" id="GO:0005811">
    <property type="term" value="C:lipid droplet"/>
    <property type="evidence" value="ECO:0007669"/>
    <property type="project" value="TreeGrafter"/>
</dbReference>
<keyword evidence="1 2" id="KW-0443">Lipid metabolism</keyword>
<feature type="compositionally biased region" description="Acidic residues" evidence="3">
    <location>
        <begin position="36"/>
        <end position="47"/>
    </location>
</feature>
<reference evidence="5" key="1">
    <citation type="submission" date="2021-12" db="EMBL/GenBank/DDBJ databases">
        <title>Prjna785345.</title>
        <authorList>
            <person name="Rujirawat T."/>
            <person name="Krajaejun T."/>
        </authorList>
    </citation>
    <scope>NUCLEOTIDE SEQUENCE</scope>
    <source>
        <strain evidence="5">Pi057C3</strain>
    </source>
</reference>
<dbReference type="GO" id="GO:0019433">
    <property type="term" value="P:triglyceride catabolic process"/>
    <property type="evidence" value="ECO:0007669"/>
    <property type="project" value="TreeGrafter"/>
</dbReference>
<dbReference type="SUPFAM" id="SSF52151">
    <property type="entry name" value="FabD/lysophospholipase-like"/>
    <property type="match status" value="1"/>
</dbReference>
<dbReference type="InterPro" id="IPR033562">
    <property type="entry name" value="PLPL"/>
</dbReference>
<feature type="short sequence motif" description="DGA/G" evidence="2">
    <location>
        <begin position="229"/>
        <end position="231"/>
    </location>
</feature>
<evidence type="ECO:0000256" key="1">
    <source>
        <dbReference type="ARBA" id="ARBA00023098"/>
    </source>
</evidence>
<keyword evidence="2" id="KW-0442">Lipid degradation</keyword>
<evidence type="ECO:0000256" key="2">
    <source>
        <dbReference type="PROSITE-ProRule" id="PRU01161"/>
    </source>
</evidence>
<dbReference type="EMBL" id="JAKCXM010000488">
    <property type="protein sequence ID" value="KAJ0393493.1"/>
    <property type="molecule type" value="Genomic_DNA"/>
</dbReference>
<keyword evidence="6" id="KW-1185">Reference proteome</keyword>
<sequence>MSPLQHSASADDLFLHAQHMKSSESCESESTASSSADEEAHSDEELDLDHSSVAVHPDPEGAVGSGPVPVELAFSASAGAFVYQMGIAAYLQEHFDLSNCHFSGCSGGSWAATLLASGTSVRRAWGVIRKTQNRLVPENASWYTGYGLYGRIVEETILDLWKDDADVHERVQAKRLSIAVTKFPSLKAETHTAWDSLEDLMKSILASAMIPFALTGRPCISHRGQWYVDGGITNFKGIACDQYSTWRDLYFHSAQTVLDTVRATTTKVSDYFFPSLTKPVAKLINGLLPQLESPHDAIAPRLTTGEKPVGARDPTSTTARPRLIFKPWTWRAMPVTSYHLSVDIQTHQRRFDLGYEDARLHHHELEALLPSLRLA</sequence>
<dbReference type="GO" id="GO:0055088">
    <property type="term" value="P:lipid homeostasis"/>
    <property type="evidence" value="ECO:0007669"/>
    <property type="project" value="TreeGrafter"/>
</dbReference>
<name>A0AAD5Q6C6_PYTIN</name>
<evidence type="ECO:0000313" key="6">
    <source>
        <dbReference type="Proteomes" id="UP001209570"/>
    </source>
</evidence>
<dbReference type="InterPro" id="IPR002641">
    <property type="entry name" value="PNPLA_dom"/>
</dbReference>
<dbReference type="Proteomes" id="UP001209570">
    <property type="component" value="Unassembled WGS sequence"/>
</dbReference>
<dbReference type="InterPro" id="IPR016035">
    <property type="entry name" value="Acyl_Trfase/lysoPLipase"/>
</dbReference>
<dbReference type="GO" id="GO:0004806">
    <property type="term" value="F:triacylglycerol lipase activity"/>
    <property type="evidence" value="ECO:0007669"/>
    <property type="project" value="TreeGrafter"/>
</dbReference>
<dbReference type="PANTHER" id="PTHR12406:SF7">
    <property type="entry name" value="PATATIN-LIKE PHOSPHOLIPASE DOMAIN-CONTAINING PROTEIN 4"/>
    <property type="match status" value="1"/>
</dbReference>
<keyword evidence="2" id="KW-0378">Hydrolase</keyword>
<feature type="region of interest" description="Disordered" evidence="3">
    <location>
        <begin position="19"/>
        <end position="48"/>
    </location>
</feature>
<comment type="caution">
    <text evidence="5">The sequence shown here is derived from an EMBL/GenBank/DDBJ whole genome shotgun (WGS) entry which is preliminary data.</text>
</comment>
<feature type="compositionally biased region" description="Low complexity" evidence="3">
    <location>
        <begin position="23"/>
        <end position="35"/>
    </location>
</feature>
<feature type="active site" description="Proton acceptor" evidence="2">
    <location>
        <position position="229"/>
    </location>
</feature>
<evidence type="ECO:0000256" key="3">
    <source>
        <dbReference type="SAM" id="MobiDB-lite"/>
    </source>
</evidence>
<accession>A0AAD5Q6C6</accession>
<comment type="caution">
    <text evidence="2">Lacks conserved residue(s) required for the propagation of feature annotation.</text>
</comment>
<dbReference type="Pfam" id="PF01734">
    <property type="entry name" value="Patatin"/>
    <property type="match status" value="1"/>
</dbReference>
<dbReference type="PANTHER" id="PTHR12406">
    <property type="entry name" value="CALCIUM-INDEPENDENT PHOSPHOLIPASE A2 IPLA2 -RELATED"/>
    <property type="match status" value="1"/>
</dbReference>
<feature type="active site" description="Nucleophile" evidence="2">
    <location>
        <position position="106"/>
    </location>
</feature>
<protein>
    <recommendedName>
        <fullName evidence="4">PNPLA domain-containing protein</fullName>
    </recommendedName>
</protein>